<protein>
    <recommendedName>
        <fullName evidence="2">histidine kinase</fullName>
        <ecNumber evidence="2">2.7.13.3</ecNumber>
    </recommendedName>
</protein>
<feature type="modified residue" description="4-aspartylphosphate" evidence="6">
    <location>
        <position position="1218"/>
    </location>
</feature>
<dbReference type="CDD" id="cd17546">
    <property type="entry name" value="REC_hyHK_CKI1_RcsC-like"/>
    <property type="match status" value="1"/>
</dbReference>
<evidence type="ECO:0000256" key="7">
    <source>
        <dbReference type="SAM" id="MobiDB-lite"/>
    </source>
</evidence>
<accession>A0AAE0IW83</accession>
<evidence type="ECO:0000256" key="6">
    <source>
        <dbReference type="PROSITE-ProRule" id="PRU00169"/>
    </source>
</evidence>
<keyword evidence="4" id="KW-0808">Transferase</keyword>
<evidence type="ECO:0000256" key="5">
    <source>
        <dbReference type="ARBA" id="ARBA00022777"/>
    </source>
</evidence>
<feature type="compositionally biased region" description="Polar residues" evidence="7">
    <location>
        <begin position="735"/>
        <end position="754"/>
    </location>
</feature>
<feature type="domain" description="Response regulatory" evidence="9">
    <location>
        <begin position="1167"/>
        <end position="1288"/>
    </location>
</feature>
<dbReference type="FunFam" id="1.10.287.130:FF:000023">
    <property type="entry name" value="Sensor histidine kinase/response regulator, putative"/>
    <property type="match status" value="1"/>
</dbReference>
<proteinExistence type="predicted"/>
<dbReference type="SMART" id="SM00448">
    <property type="entry name" value="REC"/>
    <property type="match status" value="1"/>
</dbReference>
<feature type="compositionally biased region" description="Polar residues" evidence="7">
    <location>
        <begin position="417"/>
        <end position="426"/>
    </location>
</feature>
<dbReference type="SUPFAM" id="SSF55874">
    <property type="entry name" value="ATPase domain of HSP90 chaperone/DNA topoisomerase II/histidine kinase"/>
    <property type="match status" value="1"/>
</dbReference>
<evidence type="ECO:0000259" key="8">
    <source>
        <dbReference type="PROSITE" id="PS50109"/>
    </source>
</evidence>
<dbReference type="InterPro" id="IPR003594">
    <property type="entry name" value="HATPase_dom"/>
</dbReference>
<dbReference type="SUPFAM" id="SSF52172">
    <property type="entry name" value="CheY-like"/>
    <property type="match status" value="1"/>
</dbReference>
<keyword evidence="11" id="KW-1185">Reference proteome</keyword>
<feature type="region of interest" description="Disordered" evidence="7">
    <location>
        <begin position="396"/>
        <end position="426"/>
    </location>
</feature>
<dbReference type="SUPFAM" id="SSF55781">
    <property type="entry name" value="GAF domain-like"/>
    <property type="match status" value="1"/>
</dbReference>
<dbReference type="InterPro" id="IPR004358">
    <property type="entry name" value="Sig_transdc_His_kin-like_C"/>
</dbReference>
<dbReference type="Pfam" id="PF00072">
    <property type="entry name" value="Response_reg"/>
    <property type="match status" value="1"/>
</dbReference>
<dbReference type="InterPro" id="IPR011006">
    <property type="entry name" value="CheY-like_superfamily"/>
</dbReference>
<dbReference type="SMART" id="SM00388">
    <property type="entry name" value="HisKA"/>
    <property type="match status" value="1"/>
</dbReference>
<dbReference type="GO" id="GO:0009927">
    <property type="term" value="F:histidine phosphotransfer kinase activity"/>
    <property type="evidence" value="ECO:0007669"/>
    <property type="project" value="TreeGrafter"/>
</dbReference>
<comment type="caution">
    <text evidence="10">The sequence shown here is derived from an EMBL/GenBank/DDBJ whole genome shotgun (WGS) entry which is preliminary data.</text>
</comment>
<dbReference type="CDD" id="cd00082">
    <property type="entry name" value="HisKA"/>
    <property type="match status" value="1"/>
</dbReference>
<dbReference type="GO" id="GO:0000155">
    <property type="term" value="F:phosphorelay sensor kinase activity"/>
    <property type="evidence" value="ECO:0007669"/>
    <property type="project" value="InterPro"/>
</dbReference>
<comment type="catalytic activity">
    <reaction evidence="1">
        <text>ATP + protein L-histidine = ADP + protein N-phospho-L-histidine.</text>
        <dbReference type="EC" id="2.7.13.3"/>
    </reaction>
</comment>
<dbReference type="SUPFAM" id="SSF47384">
    <property type="entry name" value="Homodimeric domain of signal transducing histidine kinase"/>
    <property type="match status" value="1"/>
</dbReference>
<dbReference type="InterPro" id="IPR001789">
    <property type="entry name" value="Sig_transdc_resp-reg_receiver"/>
</dbReference>
<sequence length="1294" mass="141412">MATHLAPASAPAPAPAHAHAPPVSGSVSETARERETFTFDDLGISTATLCSPETEQVSHKLIPGSVLSSTPDPALTAFAQLGLYRLNAAHTIVSLFDRTYQHFVAEAIRYAPVNNGSPGAEEHLVFCGPAIPRTQSICEHVLTGASEDASIPGCDTGTGSLNESANLPVSVITNLDLHPKFCLLREMDKDRRFYAGVPIRSPTGINIGVYCVFDNKPRPEGLTKEQIQFIRDISKTVMDYLQAKRSNEWYRREERMVRGLGSFVEGQATLSNWSASPDQSSFRDIPGVQEGTLNKKLRSSISHPPGVAAAYHARKRSHEEHPSPMASATRGDEAVSVSMAVHNSSRFASADRLQGEIERIFSKASNIIRESIEVEGVLFLDASVRSFGGRIGQEVSEPPILETVQSSESSSDESQSGQTPINTEQQHSCGVLGFSTSRSSSINGHDPLPSHADFPERLIQKLLQRYPHGRIFNFDPDGAGMDYSGMEADRFASVSSFYGPPIVAATDTVGDTSAKPSGRRLSSQQDITNCFLRMFPGARSVAFVPLYDGQRNRWFAAGFVWTKTPTRIFTQENELSYLRVFGLASMAEVARLNTRAADRTKTDILGSISHELRSPLHGVVGAVEMLRNTALDEIQENILRTIETSGRTLLDTIDHLLDYSKISNLVRASKADRRNSVLDPCASPNSGNLRTPQLHVHIDRLVEEVVESVLAGWSYRNMSDAHFAAWHSFVVGSQQTPSRDSKTSAPSGSLQADGQGSEILNPVQIYLDIDPSVNWSFQTHPGAFRRIVMNLLGNSLKFTRAGFIRITLRQELLPSGQRGADPRVILTVSDSGKGISQEYLRRQLFTPFSQEDHFAPGTGLGLSLVRQMAVSLGGSVDVSSHVGHGTTVTVSLPLPPSVEDHEDEGIFRDEALFQQHIRVLTGCRVYLRGFDTVSQVREGFCQEDTNQKSQLKLMESVCHGWLHMEVMAQTSETKLTDRDFVLVLKDGSARVAAEDEPDLALCPHVFICQDSSATYALSKPSIYCPQVNLSYLAMPIGPRKLADALLASRLRWQDVLRATAESSAARTPLTGPFPSPLSAPGGWLNNTPPLAFPFRTETPIDKSRLSIPSIPPEVVVPVEEDPVATPPVATPAAEMLLPSLMPQPEIMVSVASGADSTYPKSPDPRPSVLIVDDNIINLKILEAYMTKLKYPHTTAMNGREAVEIYTKSPGEYRCILTDISMPIMDGLEATRRIREFERANHLKPVVVIALTGLSGADIQQDAFVSGVDLFLTRPLIFRGLVKALETTGVKPVDD</sequence>
<dbReference type="Gene3D" id="1.10.287.130">
    <property type="match status" value="1"/>
</dbReference>
<dbReference type="PANTHER" id="PTHR43047">
    <property type="entry name" value="TWO-COMPONENT HISTIDINE PROTEIN KINASE"/>
    <property type="match status" value="1"/>
</dbReference>
<dbReference type="Gene3D" id="3.30.565.10">
    <property type="entry name" value="Histidine kinase-like ATPase, C-terminal domain"/>
    <property type="match status" value="1"/>
</dbReference>
<dbReference type="GO" id="GO:0005886">
    <property type="term" value="C:plasma membrane"/>
    <property type="evidence" value="ECO:0007669"/>
    <property type="project" value="TreeGrafter"/>
</dbReference>
<organism evidence="10 11">
    <name type="scientific">Cercophora scortea</name>
    <dbReference type="NCBI Taxonomy" id="314031"/>
    <lineage>
        <taxon>Eukaryota</taxon>
        <taxon>Fungi</taxon>
        <taxon>Dikarya</taxon>
        <taxon>Ascomycota</taxon>
        <taxon>Pezizomycotina</taxon>
        <taxon>Sordariomycetes</taxon>
        <taxon>Sordariomycetidae</taxon>
        <taxon>Sordariales</taxon>
        <taxon>Lasiosphaeriaceae</taxon>
        <taxon>Cercophora</taxon>
    </lineage>
</organism>
<evidence type="ECO:0000256" key="1">
    <source>
        <dbReference type="ARBA" id="ARBA00000085"/>
    </source>
</evidence>
<dbReference type="Pfam" id="PF02518">
    <property type="entry name" value="HATPase_c"/>
    <property type="match status" value="1"/>
</dbReference>
<reference evidence="10" key="2">
    <citation type="submission" date="2023-06" db="EMBL/GenBank/DDBJ databases">
        <authorList>
            <consortium name="Lawrence Berkeley National Laboratory"/>
            <person name="Haridas S."/>
            <person name="Hensen N."/>
            <person name="Bonometti L."/>
            <person name="Westerberg I."/>
            <person name="Brannstrom I.O."/>
            <person name="Guillou S."/>
            <person name="Cros-Aarteil S."/>
            <person name="Calhoun S."/>
            <person name="Kuo A."/>
            <person name="Mondo S."/>
            <person name="Pangilinan J."/>
            <person name="Riley R."/>
            <person name="Labutti K."/>
            <person name="Andreopoulos B."/>
            <person name="Lipzen A."/>
            <person name="Chen C."/>
            <person name="Yanf M."/>
            <person name="Daum C."/>
            <person name="Ng V."/>
            <person name="Clum A."/>
            <person name="Steindorff A."/>
            <person name="Ohm R."/>
            <person name="Martin F."/>
            <person name="Silar P."/>
            <person name="Natvig D."/>
            <person name="Lalanne C."/>
            <person name="Gautier V."/>
            <person name="Ament-Velasquez S.L."/>
            <person name="Kruys A."/>
            <person name="Hutchinson M.I."/>
            <person name="Powell A.J."/>
            <person name="Barry K."/>
            <person name="Miller A.N."/>
            <person name="Grigoriev I.V."/>
            <person name="Debuchy R."/>
            <person name="Gladieux P."/>
            <person name="Thoren M.H."/>
            <person name="Johannesson H."/>
        </authorList>
    </citation>
    <scope>NUCLEOTIDE SEQUENCE</scope>
    <source>
        <strain evidence="10">SMH4131-1</strain>
    </source>
</reference>
<dbReference type="Pfam" id="PF00512">
    <property type="entry name" value="HisKA"/>
    <property type="match status" value="1"/>
</dbReference>
<feature type="compositionally biased region" description="Low complexity" evidence="7">
    <location>
        <begin position="405"/>
        <end position="416"/>
    </location>
</feature>
<reference evidence="10" key="1">
    <citation type="journal article" date="2023" name="Mol. Phylogenet. Evol.">
        <title>Genome-scale phylogeny and comparative genomics of the fungal order Sordariales.</title>
        <authorList>
            <person name="Hensen N."/>
            <person name="Bonometti L."/>
            <person name="Westerberg I."/>
            <person name="Brannstrom I.O."/>
            <person name="Guillou S."/>
            <person name="Cros-Aarteil S."/>
            <person name="Calhoun S."/>
            <person name="Haridas S."/>
            <person name="Kuo A."/>
            <person name="Mondo S."/>
            <person name="Pangilinan J."/>
            <person name="Riley R."/>
            <person name="LaButti K."/>
            <person name="Andreopoulos B."/>
            <person name="Lipzen A."/>
            <person name="Chen C."/>
            <person name="Yan M."/>
            <person name="Daum C."/>
            <person name="Ng V."/>
            <person name="Clum A."/>
            <person name="Steindorff A."/>
            <person name="Ohm R.A."/>
            <person name="Martin F."/>
            <person name="Silar P."/>
            <person name="Natvig D.O."/>
            <person name="Lalanne C."/>
            <person name="Gautier V."/>
            <person name="Ament-Velasquez S.L."/>
            <person name="Kruys A."/>
            <person name="Hutchinson M.I."/>
            <person name="Powell A.J."/>
            <person name="Barry K."/>
            <person name="Miller A.N."/>
            <person name="Grigoriev I.V."/>
            <person name="Debuchy R."/>
            <person name="Gladieux P."/>
            <person name="Hiltunen Thoren M."/>
            <person name="Johannesson H."/>
        </authorList>
    </citation>
    <scope>NUCLEOTIDE SEQUENCE</scope>
    <source>
        <strain evidence="10">SMH4131-1</strain>
    </source>
</reference>
<dbReference type="PRINTS" id="PR00344">
    <property type="entry name" value="BCTRLSENSOR"/>
</dbReference>
<evidence type="ECO:0000313" key="10">
    <source>
        <dbReference type="EMBL" id="KAK3332394.1"/>
    </source>
</evidence>
<dbReference type="EC" id="2.7.13.3" evidence="2"/>
<dbReference type="Proteomes" id="UP001286456">
    <property type="component" value="Unassembled WGS sequence"/>
</dbReference>
<dbReference type="PROSITE" id="PS50109">
    <property type="entry name" value="HIS_KIN"/>
    <property type="match status" value="1"/>
</dbReference>
<keyword evidence="5" id="KW-0418">Kinase</keyword>
<evidence type="ECO:0000256" key="2">
    <source>
        <dbReference type="ARBA" id="ARBA00012438"/>
    </source>
</evidence>
<gene>
    <name evidence="10" type="ORF">B0T19DRAFT_457071</name>
</gene>
<dbReference type="Gene3D" id="3.40.50.2300">
    <property type="match status" value="1"/>
</dbReference>
<evidence type="ECO:0000256" key="3">
    <source>
        <dbReference type="ARBA" id="ARBA00022553"/>
    </source>
</evidence>
<keyword evidence="3 6" id="KW-0597">Phosphoprotein</keyword>
<dbReference type="InterPro" id="IPR036097">
    <property type="entry name" value="HisK_dim/P_sf"/>
</dbReference>
<feature type="compositionally biased region" description="Low complexity" evidence="7">
    <location>
        <begin position="1"/>
        <end position="22"/>
    </location>
</feature>
<dbReference type="SMART" id="SM00387">
    <property type="entry name" value="HATPase_c"/>
    <property type="match status" value="1"/>
</dbReference>
<evidence type="ECO:0000259" key="9">
    <source>
        <dbReference type="PROSITE" id="PS50110"/>
    </source>
</evidence>
<evidence type="ECO:0000256" key="4">
    <source>
        <dbReference type="ARBA" id="ARBA00022679"/>
    </source>
</evidence>
<dbReference type="PANTHER" id="PTHR43047:SF72">
    <property type="entry name" value="OSMOSENSING HISTIDINE PROTEIN KINASE SLN1"/>
    <property type="match status" value="1"/>
</dbReference>
<dbReference type="InterPro" id="IPR036890">
    <property type="entry name" value="HATPase_C_sf"/>
</dbReference>
<feature type="region of interest" description="Disordered" evidence="7">
    <location>
        <begin position="1"/>
        <end position="31"/>
    </location>
</feature>
<feature type="domain" description="Histidine kinase" evidence="8">
    <location>
        <begin position="607"/>
        <end position="896"/>
    </location>
</feature>
<feature type="region of interest" description="Disordered" evidence="7">
    <location>
        <begin position="735"/>
        <end position="755"/>
    </location>
</feature>
<name>A0AAE0IW83_9PEZI</name>
<dbReference type="PROSITE" id="PS50110">
    <property type="entry name" value="RESPONSE_REGULATORY"/>
    <property type="match status" value="1"/>
</dbReference>
<feature type="region of interest" description="Disordered" evidence="7">
    <location>
        <begin position="304"/>
        <end position="333"/>
    </location>
</feature>
<dbReference type="EMBL" id="JAUEPO010000002">
    <property type="protein sequence ID" value="KAK3332394.1"/>
    <property type="molecule type" value="Genomic_DNA"/>
</dbReference>
<dbReference type="InterPro" id="IPR005467">
    <property type="entry name" value="His_kinase_dom"/>
</dbReference>
<evidence type="ECO:0000313" key="11">
    <source>
        <dbReference type="Proteomes" id="UP001286456"/>
    </source>
</evidence>
<dbReference type="InterPro" id="IPR003661">
    <property type="entry name" value="HisK_dim/P_dom"/>
</dbReference>